<dbReference type="RefSeq" id="WP_082620547.1">
    <property type="nucleotide sequence ID" value="NZ_AYZR01000004.1"/>
</dbReference>
<dbReference type="AlphaFoldDB" id="A0A0R2CSZ6"/>
<dbReference type="InterPro" id="IPR000182">
    <property type="entry name" value="GNAT_dom"/>
</dbReference>
<dbReference type="GO" id="GO:0016747">
    <property type="term" value="F:acyltransferase activity, transferring groups other than amino-acyl groups"/>
    <property type="evidence" value="ECO:0007669"/>
    <property type="project" value="InterPro"/>
</dbReference>
<dbReference type="PATRIC" id="fig|1423802.4.peg.1460"/>
<dbReference type="Proteomes" id="UP000051256">
    <property type="component" value="Unassembled WGS sequence"/>
</dbReference>
<dbReference type="Pfam" id="PF13673">
    <property type="entry name" value="Acetyltransf_10"/>
    <property type="match status" value="1"/>
</dbReference>
<keyword evidence="3" id="KW-1185">Reference proteome</keyword>
<proteinExistence type="predicted"/>
<reference evidence="2 3" key="1">
    <citation type="journal article" date="2015" name="Genome Announc.">
        <title>Expanding the biotechnology potential of lactobacilli through comparative genomics of 213 strains and associated genera.</title>
        <authorList>
            <person name="Sun Z."/>
            <person name="Harris H.M."/>
            <person name="McCann A."/>
            <person name="Guo C."/>
            <person name="Argimon S."/>
            <person name="Zhang W."/>
            <person name="Yang X."/>
            <person name="Jeffery I.B."/>
            <person name="Cooney J.C."/>
            <person name="Kagawa T.F."/>
            <person name="Liu W."/>
            <person name="Song Y."/>
            <person name="Salvetti E."/>
            <person name="Wrobel A."/>
            <person name="Rasinkangas P."/>
            <person name="Parkhill J."/>
            <person name="Rea M.C."/>
            <person name="O'Sullivan O."/>
            <person name="Ritari J."/>
            <person name="Douillard F.P."/>
            <person name="Paul Ross R."/>
            <person name="Yang R."/>
            <person name="Briner A.E."/>
            <person name="Felis G.E."/>
            <person name="de Vos W.M."/>
            <person name="Barrangou R."/>
            <person name="Klaenhammer T.R."/>
            <person name="Caufield P.W."/>
            <person name="Cui Y."/>
            <person name="Zhang H."/>
            <person name="O'Toole P.W."/>
        </authorList>
    </citation>
    <scope>NUCLEOTIDE SEQUENCE [LARGE SCALE GENOMIC DNA]</scope>
    <source>
        <strain evidence="2 3">DSM 24302</strain>
    </source>
</reference>
<evidence type="ECO:0000313" key="3">
    <source>
        <dbReference type="Proteomes" id="UP000051256"/>
    </source>
</evidence>
<organism evidence="2 3">
    <name type="scientific">Lentilactobacillus senioris DSM 24302 = JCM 17472</name>
    <dbReference type="NCBI Taxonomy" id="1423802"/>
    <lineage>
        <taxon>Bacteria</taxon>
        <taxon>Bacillati</taxon>
        <taxon>Bacillota</taxon>
        <taxon>Bacilli</taxon>
        <taxon>Lactobacillales</taxon>
        <taxon>Lactobacillaceae</taxon>
        <taxon>Lentilactobacillus</taxon>
    </lineage>
</organism>
<dbReference type="EMBL" id="AYZR01000004">
    <property type="protein sequence ID" value="KRM94485.1"/>
    <property type="molecule type" value="Genomic_DNA"/>
</dbReference>
<evidence type="ECO:0000259" key="1">
    <source>
        <dbReference type="PROSITE" id="PS51186"/>
    </source>
</evidence>
<sequence>MSNKLQIKSGKSDPQIISAAHQIRDAVFIDEQGIDPTLEYDGSDAGAIHYVGFVDAIPVVTARATVTDQGVHIQRVATVQAARKRGYAKQLLNQLMADLKPVVATLSKPQFYLGAQLTALPFYERLGFRAVGPVFMEAGIQHQLLKLNLEQ</sequence>
<dbReference type="Gene3D" id="3.40.630.30">
    <property type="match status" value="1"/>
</dbReference>
<comment type="caution">
    <text evidence="2">The sequence shown here is derived from an EMBL/GenBank/DDBJ whole genome shotgun (WGS) entry which is preliminary data.</text>
</comment>
<protein>
    <recommendedName>
        <fullName evidence="1">N-acetyltransferase domain-containing protein</fullName>
    </recommendedName>
</protein>
<dbReference type="STRING" id="1423802.FC56_GL001442"/>
<name>A0A0R2CSZ6_9LACO</name>
<dbReference type="InterPro" id="IPR016181">
    <property type="entry name" value="Acyl_CoA_acyltransferase"/>
</dbReference>
<gene>
    <name evidence="2" type="ORF">FC56_GL001442</name>
</gene>
<evidence type="ECO:0000313" key="2">
    <source>
        <dbReference type="EMBL" id="KRM94485.1"/>
    </source>
</evidence>
<dbReference type="PROSITE" id="PS51186">
    <property type="entry name" value="GNAT"/>
    <property type="match status" value="1"/>
</dbReference>
<accession>A0A0R2CSZ6</accession>
<feature type="domain" description="N-acetyltransferase" evidence="1">
    <location>
        <begin position="7"/>
        <end position="150"/>
    </location>
</feature>
<dbReference type="CDD" id="cd04301">
    <property type="entry name" value="NAT_SF"/>
    <property type="match status" value="1"/>
</dbReference>
<dbReference type="SUPFAM" id="SSF55729">
    <property type="entry name" value="Acyl-CoA N-acyltransferases (Nat)"/>
    <property type="match status" value="1"/>
</dbReference>